<evidence type="ECO:0000256" key="1">
    <source>
        <dbReference type="SAM" id="SignalP"/>
    </source>
</evidence>
<accession>A0A5B7HP78</accession>
<name>A0A5B7HP78_PORTR</name>
<organism evidence="2 3">
    <name type="scientific">Portunus trituberculatus</name>
    <name type="common">Swimming crab</name>
    <name type="synonym">Neptunus trituberculatus</name>
    <dbReference type="NCBI Taxonomy" id="210409"/>
    <lineage>
        <taxon>Eukaryota</taxon>
        <taxon>Metazoa</taxon>
        <taxon>Ecdysozoa</taxon>
        <taxon>Arthropoda</taxon>
        <taxon>Crustacea</taxon>
        <taxon>Multicrustacea</taxon>
        <taxon>Malacostraca</taxon>
        <taxon>Eumalacostraca</taxon>
        <taxon>Eucarida</taxon>
        <taxon>Decapoda</taxon>
        <taxon>Pleocyemata</taxon>
        <taxon>Brachyura</taxon>
        <taxon>Eubrachyura</taxon>
        <taxon>Portunoidea</taxon>
        <taxon>Portunidae</taxon>
        <taxon>Portuninae</taxon>
        <taxon>Portunus</taxon>
    </lineage>
</organism>
<sequence length="64" mass="7318">MTMLWWWWWWWWWWRGCSKSACQHCLRRVGGRRAAGSACGTCGPQGGTVPRGALGRECRGACMA</sequence>
<dbReference type="Proteomes" id="UP000324222">
    <property type="component" value="Unassembled WGS sequence"/>
</dbReference>
<reference evidence="2 3" key="1">
    <citation type="submission" date="2019-05" db="EMBL/GenBank/DDBJ databases">
        <title>Another draft genome of Portunus trituberculatus and its Hox gene families provides insights of decapod evolution.</title>
        <authorList>
            <person name="Jeong J.-H."/>
            <person name="Song I."/>
            <person name="Kim S."/>
            <person name="Choi T."/>
            <person name="Kim D."/>
            <person name="Ryu S."/>
            <person name="Kim W."/>
        </authorList>
    </citation>
    <scope>NUCLEOTIDE SEQUENCE [LARGE SCALE GENOMIC DNA]</scope>
    <source>
        <tissue evidence="2">Muscle</tissue>
    </source>
</reference>
<keyword evidence="1" id="KW-0732">Signal</keyword>
<proteinExistence type="predicted"/>
<dbReference type="AlphaFoldDB" id="A0A5B7HP78"/>
<gene>
    <name evidence="2" type="ORF">E2C01_065303</name>
</gene>
<feature type="signal peptide" evidence="1">
    <location>
        <begin position="1"/>
        <end position="18"/>
    </location>
</feature>
<comment type="caution">
    <text evidence="2">The sequence shown here is derived from an EMBL/GenBank/DDBJ whole genome shotgun (WGS) entry which is preliminary data.</text>
</comment>
<evidence type="ECO:0000313" key="2">
    <source>
        <dbReference type="EMBL" id="MPC71037.1"/>
    </source>
</evidence>
<protein>
    <recommendedName>
        <fullName evidence="4">Secreted protein</fullName>
    </recommendedName>
</protein>
<feature type="chain" id="PRO_5023045560" description="Secreted protein" evidence="1">
    <location>
        <begin position="19"/>
        <end position="64"/>
    </location>
</feature>
<dbReference type="EMBL" id="VSRR010032182">
    <property type="protein sequence ID" value="MPC71037.1"/>
    <property type="molecule type" value="Genomic_DNA"/>
</dbReference>
<keyword evidence="3" id="KW-1185">Reference proteome</keyword>
<evidence type="ECO:0008006" key="4">
    <source>
        <dbReference type="Google" id="ProtNLM"/>
    </source>
</evidence>
<evidence type="ECO:0000313" key="3">
    <source>
        <dbReference type="Proteomes" id="UP000324222"/>
    </source>
</evidence>